<reference evidence="2" key="1">
    <citation type="submission" date="2014-09" db="EMBL/GenBank/DDBJ databases">
        <authorList>
            <person name="Magalhaes I.L.F."/>
            <person name="Oliveira U."/>
            <person name="Santos F.R."/>
            <person name="Vidigal T.H.D.A."/>
            <person name="Brescovit A.D."/>
            <person name="Santos A.J."/>
        </authorList>
    </citation>
    <scope>NUCLEOTIDE SEQUENCE</scope>
    <source>
        <tissue evidence="2">Shoot tissue taken approximately 20 cm above the soil surface</tissue>
    </source>
</reference>
<dbReference type="EMBL" id="GBRH01232973">
    <property type="protein sequence ID" value="JAD64922.1"/>
    <property type="molecule type" value="Transcribed_RNA"/>
</dbReference>
<sequence>MNKGFCSVPYNSSRPLEKSNSGEING</sequence>
<feature type="region of interest" description="Disordered" evidence="1">
    <location>
        <begin position="1"/>
        <end position="26"/>
    </location>
</feature>
<reference evidence="2" key="2">
    <citation type="journal article" date="2015" name="Data Brief">
        <title>Shoot transcriptome of the giant reed, Arundo donax.</title>
        <authorList>
            <person name="Barrero R.A."/>
            <person name="Guerrero F.D."/>
            <person name="Moolhuijzen P."/>
            <person name="Goolsby J.A."/>
            <person name="Tidwell J."/>
            <person name="Bellgard S.E."/>
            <person name="Bellgard M.I."/>
        </authorList>
    </citation>
    <scope>NUCLEOTIDE SEQUENCE</scope>
    <source>
        <tissue evidence="2">Shoot tissue taken approximately 20 cm above the soil surface</tissue>
    </source>
</reference>
<accession>A0A0A9C067</accession>
<dbReference type="AlphaFoldDB" id="A0A0A9C067"/>
<proteinExistence type="predicted"/>
<organism evidence="2">
    <name type="scientific">Arundo donax</name>
    <name type="common">Giant reed</name>
    <name type="synonym">Donax arundinaceus</name>
    <dbReference type="NCBI Taxonomy" id="35708"/>
    <lineage>
        <taxon>Eukaryota</taxon>
        <taxon>Viridiplantae</taxon>
        <taxon>Streptophyta</taxon>
        <taxon>Embryophyta</taxon>
        <taxon>Tracheophyta</taxon>
        <taxon>Spermatophyta</taxon>
        <taxon>Magnoliopsida</taxon>
        <taxon>Liliopsida</taxon>
        <taxon>Poales</taxon>
        <taxon>Poaceae</taxon>
        <taxon>PACMAD clade</taxon>
        <taxon>Arundinoideae</taxon>
        <taxon>Arundineae</taxon>
        <taxon>Arundo</taxon>
    </lineage>
</organism>
<feature type="compositionally biased region" description="Polar residues" evidence="1">
    <location>
        <begin position="9"/>
        <end position="26"/>
    </location>
</feature>
<evidence type="ECO:0000313" key="2">
    <source>
        <dbReference type="EMBL" id="JAD64922.1"/>
    </source>
</evidence>
<evidence type="ECO:0000256" key="1">
    <source>
        <dbReference type="SAM" id="MobiDB-lite"/>
    </source>
</evidence>
<name>A0A0A9C067_ARUDO</name>
<protein>
    <submittedName>
        <fullName evidence="2">Uncharacterized protein</fullName>
    </submittedName>
</protein>